<gene>
    <name evidence="2" type="ORF">PS691_04024</name>
</gene>
<evidence type="ECO:0000313" key="3">
    <source>
        <dbReference type="Proteomes" id="UP000337909"/>
    </source>
</evidence>
<evidence type="ECO:0000256" key="1">
    <source>
        <dbReference type="SAM" id="MobiDB-lite"/>
    </source>
</evidence>
<dbReference type="AlphaFoldDB" id="A0A5E7E3N0"/>
<organism evidence="2 3">
    <name type="scientific">Pseudomonas fluorescens</name>
    <dbReference type="NCBI Taxonomy" id="294"/>
    <lineage>
        <taxon>Bacteria</taxon>
        <taxon>Pseudomonadati</taxon>
        <taxon>Pseudomonadota</taxon>
        <taxon>Gammaproteobacteria</taxon>
        <taxon>Pseudomonadales</taxon>
        <taxon>Pseudomonadaceae</taxon>
        <taxon>Pseudomonas</taxon>
    </lineage>
</organism>
<sequence>MSSDDCSDRYIRAVAGDERASVCRFCPIGAVHAGKVDPLQTASASAKIKITRHPDQGTRCTRCGRSDLRLIHASSDICVSCWNRQREWKLGRNARGKAPKTYVPLRARRVGIIVNGKPDYRLVAESQNDTEVLARCIREMPDGLAFHDEQPGITAWNEQAQRFEYRDRNDSRNVMLELKHDGLIHYVSVKADSLRPDGGRGTVHVHGMHERAQRSDLACAGSGWQWRCNHQRMASASDRVLGLRRRSDSSSGHCRPRRLPLPGL</sequence>
<dbReference type="EMBL" id="CABVHQ010000045">
    <property type="protein sequence ID" value="VVO18852.1"/>
    <property type="molecule type" value="Genomic_DNA"/>
</dbReference>
<accession>A0A5E7E3N0</accession>
<protein>
    <submittedName>
        <fullName evidence="2">Uncharacterized protein</fullName>
    </submittedName>
</protein>
<proteinExistence type="predicted"/>
<name>A0A5E7E3N0_PSEFL</name>
<dbReference type="Proteomes" id="UP000337909">
    <property type="component" value="Unassembled WGS sequence"/>
</dbReference>
<reference evidence="2 3" key="1">
    <citation type="submission" date="2019-09" db="EMBL/GenBank/DDBJ databases">
        <authorList>
            <person name="Chandra G."/>
            <person name="Truman W A."/>
        </authorList>
    </citation>
    <scope>NUCLEOTIDE SEQUENCE [LARGE SCALE GENOMIC DNA]</scope>
    <source>
        <strain evidence="2">PS691</strain>
    </source>
</reference>
<feature type="region of interest" description="Disordered" evidence="1">
    <location>
        <begin position="240"/>
        <end position="264"/>
    </location>
</feature>
<evidence type="ECO:0000313" key="2">
    <source>
        <dbReference type="EMBL" id="VVO18852.1"/>
    </source>
</evidence>